<dbReference type="Gene3D" id="2.80.10.50">
    <property type="match status" value="3"/>
</dbReference>
<dbReference type="RefSeq" id="WP_189003111.1">
    <property type="nucleotide sequence ID" value="NZ_BMOD01000009.1"/>
</dbReference>
<protein>
    <recommendedName>
        <fullName evidence="4">Delta-60 repeat domain-containing protein</fullName>
    </recommendedName>
</protein>
<keyword evidence="1" id="KW-0732">Signal</keyword>
<evidence type="ECO:0000313" key="3">
    <source>
        <dbReference type="Proteomes" id="UP000632222"/>
    </source>
</evidence>
<dbReference type="SUPFAM" id="SSF101898">
    <property type="entry name" value="NHL repeat"/>
    <property type="match status" value="1"/>
</dbReference>
<gene>
    <name evidence="2" type="ORF">GCM10008938_25860</name>
</gene>
<evidence type="ECO:0000313" key="2">
    <source>
        <dbReference type="EMBL" id="GGJ38570.1"/>
    </source>
</evidence>
<organism evidence="2 3">
    <name type="scientific">Deinococcus roseus</name>
    <dbReference type="NCBI Taxonomy" id="392414"/>
    <lineage>
        <taxon>Bacteria</taxon>
        <taxon>Thermotogati</taxon>
        <taxon>Deinococcota</taxon>
        <taxon>Deinococci</taxon>
        <taxon>Deinococcales</taxon>
        <taxon>Deinococcaceae</taxon>
        <taxon>Deinococcus</taxon>
    </lineage>
</organism>
<dbReference type="Proteomes" id="UP000632222">
    <property type="component" value="Unassembled WGS sequence"/>
</dbReference>
<dbReference type="NCBIfam" id="TIGR02608">
    <property type="entry name" value="delta_60_rpt"/>
    <property type="match status" value="7"/>
</dbReference>
<dbReference type="EMBL" id="BMOD01000009">
    <property type="protein sequence ID" value="GGJ38570.1"/>
    <property type="molecule type" value="Genomic_DNA"/>
</dbReference>
<proteinExistence type="predicted"/>
<comment type="caution">
    <text evidence="2">The sequence shown here is derived from an EMBL/GenBank/DDBJ whole genome shotgun (WGS) entry which is preliminary data.</text>
</comment>
<dbReference type="Pfam" id="PF17164">
    <property type="entry name" value="DUF5122"/>
    <property type="match status" value="6"/>
</dbReference>
<sequence length="840" mass="87530">MNKRFCALLALTTLLAACGTTPRVNQVTPPSNNPSNILGYVDMTIGENPQFQWVQKDANGQFVPQSLEQIPQGIDLQLLSNGNPWLDNDHERILMSTYKVRNGKGSTAYPQQKNVTFLAMDSYYTIDHTSIISMRDAYNQVFYSSAVANRIMPTHGSSVSISPNSIEPNHYTTMANSAYSDLVYYTENEIQHLQGTNNVFPWGFAVRHCLNTSCTSYDRTLPANPNLYQYDGKVTFAYKVPFSACLLRSVHVLFMVVKDDAAAPRIVQSEDEQANKTIAGLGSAPAGWNVLKLNGSTLSGGTLLQNVRITGTSSSPEVVISKNTAPTGINVSSTNVASYTAGAVVGNLTPVDSGVADIYSYTVSDSRFEVVAGVLKLKADQAIGLTPTSIPLTVTVTDSAGGTFNKSLNIAVVPSGGLRDHTFGGGLGIDITSVSSNDDQSFGLDLQSQGNNAGKIIQVGQTFNLNMPGTGNVYDFALVRHNADGSLDTSFGTGGMVIDHVSNVANASAGSDTARTIKVLPDDSILVAGIARGGSSTSADFALVKYTSNGTRDLTFGSSGKVLSSIGAGSAADQANGIAVLNDGRILLAGTTVTSTGRDFALALYSPNGVLDSTFGTGGKKVDVVSSGHDEIAAVALDANGKIVVAGYTTVAGSTDVVVARYNTDGTPDSTFGTAGKTVTSVVAGNDRASGLVIQSDGKIVVSGTAVNNTTDEDFVAVRYNANGTLDSTFGNAGTTTVSFGAGTGVDQSNALALQNDGKLLLVGRTKTGVGSYDLALARLNANGTLDNTYGKDGKVITSAAPSSDTAQAVKVLGDNKIILTGSTFIDGKANDFVLARYIP</sequence>
<keyword evidence="3" id="KW-1185">Reference proteome</keyword>
<reference evidence="3" key="1">
    <citation type="journal article" date="2019" name="Int. J. Syst. Evol. Microbiol.">
        <title>The Global Catalogue of Microorganisms (GCM) 10K type strain sequencing project: providing services to taxonomists for standard genome sequencing and annotation.</title>
        <authorList>
            <consortium name="The Broad Institute Genomics Platform"/>
            <consortium name="The Broad Institute Genome Sequencing Center for Infectious Disease"/>
            <person name="Wu L."/>
            <person name="Ma J."/>
        </authorList>
    </citation>
    <scope>NUCLEOTIDE SEQUENCE [LARGE SCALE GENOMIC DNA]</scope>
    <source>
        <strain evidence="3">JCM 14370</strain>
    </source>
</reference>
<accession>A0ABQ2D4E5</accession>
<evidence type="ECO:0008006" key="4">
    <source>
        <dbReference type="Google" id="ProtNLM"/>
    </source>
</evidence>
<feature type="chain" id="PRO_5046653059" description="Delta-60 repeat domain-containing protein" evidence="1">
    <location>
        <begin position="17"/>
        <end position="840"/>
    </location>
</feature>
<feature type="signal peptide" evidence="1">
    <location>
        <begin position="1"/>
        <end position="16"/>
    </location>
</feature>
<dbReference type="PANTHER" id="PTHR42754:SF1">
    <property type="entry name" value="LIPOPROTEIN"/>
    <property type="match status" value="1"/>
</dbReference>
<dbReference type="PROSITE" id="PS51257">
    <property type="entry name" value="PROKAR_LIPOPROTEIN"/>
    <property type="match status" value="1"/>
</dbReference>
<dbReference type="PANTHER" id="PTHR42754">
    <property type="entry name" value="ENDOGLUCANASE"/>
    <property type="match status" value="1"/>
</dbReference>
<evidence type="ECO:0000256" key="1">
    <source>
        <dbReference type="SAM" id="SignalP"/>
    </source>
</evidence>
<name>A0ABQ2D4E5_9DEIO</name>
<dbReference type="InterPro" id="IPR013431">
    <property type="entry name" value="Delta_60_rpt"/>
</dbReference>